<keyword evidence="1" id="KW-0129">CBS domain</keyword>
<feature type="domain" description="CBS" evidence="2">
    <location>
        <begin position="29"/>
        <end position="86"/>
    </location>
</feature>
<dbReference type="Pfam" id="PF00571">
    <property type="entry name" value="CBS"/>
    <property type="match status" value="1"/>
</dbReference>
<dbReference type="InterPro" id="IPR046342">
    <property type="entry name" value="CBS_dom_sf"/>
</dbReference>
<name>A0AAE0BFB9_9CHLO</name>
<organism evidence="3 4">
    <name type="scientific">Cymbomonas tetramitiformis</name>
    <dbReference type="NCBI Taxonomy" id="36881"/>
    <lineage>
        <taxon>Eukaryota</taxon>
        <taxon>Viridiplantae</taxon>
        <taxon>Chlorophyta</taxon>
        <taxon>Pyramimonadophyceae</taxon>
        <taxon>Pyramimonadales</taxon>
        <taxon>Pyramimonadaceae</taxon>
        <taxon>Cymbomonas</taxon>
    </lineage>
</organism>
<dbReference type="AlphaFoldDB" id="A0AAE0BFB9"/>
<accession>A0AAE0BFB9</accession>
<dbReference type="PROSITE" id="PS51371">
    <property type="entry name" value="CBS"/>
    <property type="match status" value="1"/>
</dbReference>
<proteinExistence type="predicted"/>
<dbReference type="InterPro" id="IPR000644">
    <property type="entry name" value="CBS_dom"/>
</dbReference>
<dbReference type="SUPFAM" id="SSF54631">
    <property type="entry name" value="CBS-domain pair"/>
    <property type="match status" value="1"/>
</dbReference>
<sequence length="86" mass="9631">MARVNFGTTPEELQLLKAQLQCASSGQTATKWVSMSCSEKDTLRKVISKLAKTGFHRVFIVDTNYHPIGVIAVSDVCKLFQRYLPK</sequence>
<protein>
    <recommendedName>
        <fullName evidence="2">CBS domain-containing protein</fullName>
    </recommendedName>
</protein>
<keyword evidence="4" id="KW-1185">Reference proteome</keyword>
<dbReference type="Proteomes" id="UP001190700">
    <property type="component" value="Unassembled WGS sequence"/>
</dbReference>
<evidence type="ECO:0000259" key="2">
    <source>
        <dbReference type="PROSITE" id="PS51371"/>
    </source>
</evidence>
<evidence type="ECO:0000256" key="1">
    <source>
        <dbReference type="PROSITE-ProRule" id="PRU00703"/>
    </source>
</evidence>
<gene>
    <name evidence="3" type="ORF">CYMTET_54372</name>
</gene>
<evidence type="ECO:0000313" key="4">
    <source>
        <dbReference type="Proteomes" id="UP001190700"/>
    </source>
</evidence>
<dbReference type="Gene3D" id="3.10.580.10">
    <property type="entry name" value="CBS-domain"/>
    <property type="match status" value="1"/>
</dbReference>
<reference evidence="3 4" key="1">
    <citation type="journal article" date="2015" name="Genome Biol. Evol.">
        <title>Comparative Genomics of a Bacterivorous Green Alga Reveals Evolutionary Causalities and Consequences of Phago-Mixotrophic Mode of Nutrition.</title>
        <authorList>
            <person name="Burns J.A."/>
            <person name="Paasch A."/>
            <person name="Narechania A."/>
            <person name="Kim E."/>
        </authorList>
    </citation>
    <scope>NUCLEOTIDE SEQUENCE [LARGE SCALE GENOMIC DNA]</scope>
    <source>
        <strain evidence="3 4">PLY_AMNH</strain>
    </source>
</reference>
<comment type="caution">
    <text evidence="3">The sequence shown here is derived from an EMBL/GenBank/DDBJ whole genome shotgun (WGS) entry which is preliminary data.</text>
</comment>
<dbReference type="EMBL" id="LGRX02035291">
    <property type="protein sequence ID" value="KAK3235427.1"/>
    <property type="molecule type" value="Genomic_DNA"/>
</dbReference>
<evidence type="ECO:0000313" key="3">
    <source>
        <dbReference type="EMBL" id="KAK3235427.1"/>
    </source>
</evidence>